<dbReference type="Proteomes" id="UP000316298">
    <property type="component" value="Unassembled WGS sequence"/>
</dbReference>
<accession>A0A542D9I4</accession>
<dbReference type="EMBL" id="VFMM01000004">
    <property type="protein sequence ID" value="TQI99729.1"/>
    <property type="molecule type" value="Genomic_DNA"/>
</dbReference>
<feature type="region of interest" description="Disordered" evidence="1">
    <location>
        <begin position="28"/>
        <end position="156"/>
    </location>
</feature>
<sequence length="217" mass="22511">MRQPLLCRRHHVDVHNDRWTITFTNGHPQVARPTWADPPPLTHPRTASGSTLRPPSTPGVLTSAGCPGASTSATARSALGSARSESPHGDPWGDSGAAYSSARKTTPVTAPCNESAGLEPARSETTRPLAGPSAGPHADRTALAPAQPTSSEPDSAQSISALFEAGQRAVSGALETGERTSRWRGNTATYAEAARFAVWDGNRATDPSAGPPSFATT</sequence>
<evidence type="ECO:0000313" key="3">
    <source>
        <dbReference type="Proteomes" id="UP000316298"/>
    </source>
</evidence>
<dbReference type="AlphaFoldDB" id="A0A542D9I4"/>
<evidence type="ECO:0000313" key="2">
    <source>
        <dbReference type="EMBL" id="TQI99729.1"/>
    </source>
</evidence>
<reference evidence="2 3" key="1">
    <citation type="submission" date="2019-06" db="EMBL/GenBank/DDBJ databases">
        <title>Sequencing the genomes of 1000 actinobacteria strains.</title>
        <authorList>
            <person name="Klenk H.-P."/>
        </authorList>
    </citation>
    <scope>NUCLEOTIDE SEQUENCE [LARGE SCALE GENOMIC DNA]</scope>
    <source>
        <strain evidence="2 3">DSM 17305</strain>
    </source>
</reference>
<feature type="compositionally biased region" description="Polar residues" evidence="1">
    <location>
        <begin position="45"/>
        <end position="54"/>
    </location>
</feature>
<organism evidence="2 3">
    <name type="scientific">Kribbella jejuensis</name>
    <dbReference type="NCBI Taxonomy" id="236068"/>
    <lineage>
        <taxon>Bacteria</taxon>
        <taxon>Bacillati</taxon>
        <taxon>Actinomycetota</taxon>
        <taxon>Actinomycetes</taxon>
        <taxon>Propionibacteriales</taxon>
        <taxon>Kribbellaceae</taxon>
        <taxon>Kribbella</taxon>
    </lineage>
</organism>
<feature type="compositionally biased region" description="Polar residues" evidence="1">
    <location>
        <begin position="147"/>
        <end position="156"/>
    </location>
</feature>
<name>A0A542D9I4_9ACTN</name>
<protein>
    <submittedName>
        <fullName evidence="2">Uncharacterized protein</fullName>
    </submittedName>
</protein>
<evidence type="ECO:0000256" key="1">
    <source>
        <dbReference type="SAM" id="MobiDB-lite"/>
    </source>
</evidence>
<gene>
    <name evidence="2" type="ORF">FB475_6716</name>
</gene>
<keyword evidence="3" id="KW-1185">Reference proteome</keyword>
<comment type="caution">
    <text evidence="2">The sequence shown here is derived from an EMBL/GenBank/DDBJ whole genome shotgun (WGS) entry which is preliminary data.</text>
</comment>
<proteinExistence type="predicted"/>